<organism evidence="1">
    <name type="scientific">Anguilla anguilla</name>
    <name type="common">European freshwater eel</name>
    <name type="synonym">Muraena anguilla</name>
    <dbReference type="NCBI Taxonomy" id="7936"/>
    <lineage>
        <taxon>Eukaryota</taxon>
        <taxon>Metazoa</taxon>
        <taxon>Chordata</taxon>
        <taxon>Craniata</taxon>
        <taxon>Vertebrata</taxon>
        <taxon>Euteleostomi</taxon>
        <taxon>Actinopterygii</taxon>
        <taxon>Neopterygii</taxon>
        <taxon>Teleostei</taxon>
        <taxon>Anguilliformes</taxon>
        <taxon>Anguillidae</taxon>
        <taxon>Anguilla</taxon>
    </lineage>
</organism>
<dbReference type="EMBL" id="GBXM01088765">
    <property type="protein sequence ID" value="JAH19812.1"/>
    <property type="molecule type" value="Transcribed_RNA"/>
</dbReference>
<reference evidence="1" key="2">
    <citation type="journal article" date="2015" name="Fish Shellfish Immunol.">
        <title>Early steps in the European eel (Anguilla anguilla)-Vibrio vulnificus interaction in the gills: Role of the RtxA13 toxin.</title>
        <authorList>
            <person name="Callol A."/>
            <person name="Pajuelo D."/>
            <person name="Ebbesson L."/>
            <person name="Teles M."/>
            <person name="MacKenzie S."/>
            <person name="Amaro C."/>
        </authorList>
    </citation>
    <scope>NUCLEOTIDE SEQUENCE</scope>
</reference>
<reference evidence="1" key="1">
    <citation type="submission" date="2014-11" db="EMBL/GenBank/DDBJ databases">
        <authorList>
            <person name="Amaro Gonzalez C."/>
        </authorList>
    </citation>
    <scope>NUCLEOTIDE SEQUENCE</scope>
</reference>
<proteinExistence type="predicted"/>
<evidence type="ECO:0000313" key="1">
    <source>
        <dbReference type="EMBL" id="JAH19812.1"/>
    </source>
</evidence>
<sequence length="37" mass="4161">MQQVSSADDLSEMLIFNCIQPITKSSVQHAFSWECSV</sequence>
<accession>A0A0E9QTR2</accession>
<dbReference type="AlphaFoldDB" id="A0A0E9QTR2"/>
<protein>
    <submittedName>
        <fullName evidence="1">Uncharacterized protein</fullName>
    </submittedName>
</protein>
<name>A0A0E9QTR2_ANGAN</name>